<evidence type="ECO:0008006" key="3">
    <source>
        <dbReference type="Google" id="ProtNLM"/>
    </source>
</evidence>
<dbReference type="AlphaFoldDB" id="A0A1K2HUZ3"/>
<dbReference type="EMBL" id="FPKU01000001">
    <property type="protein sequence ID" value="SFZ82419.1"/>
    <property type="molecule type" value="Genomic_DNA"/>
</dbReference>
<evidence type="ECO:0000313" key="1">
    <source>
        <dbReference type="EMBL" id="SFZ82419.1"/>
    </source>
</evidence>
<dbReference type="Gene3D" id="2.60.40.2700">
    <property type="match status" value="1"/>
</dbReference>
<protein>
    <recommendedName>
        <fullName evidence="3">Phage tail tube protein, TTP</fullName>
    </recommendedName>
</protein>
<organism evidence="1 2">
    <name type="scientific">Devosia enhydra</name>
    <dbReference type="NCBI Taxonomy" id="665118"/>
    <lineage>
        <taxon>Bacteria</taxon>
        <taxon>Pseudomonadati</taxon>
        <taxon>Pseudomonadota</taxon>
        <taxon>Alphaproteobacteria</taxon>
        <taxon>Hyphomicrobiales</taxon>
        <taxon>Devosiaceae</taxon>
        <taxon>Devosia</taxon>
    </lineage>
</organism>
<proteinExistence type="predicted"/>
<keyword evidence="2" id="KW-1185">Reference proteome</keyword>
<evidence type="ECO:0000313" key="2">
    <source>
        <dbReference type="Proteomes" id="UP000183447"/>
    </source>
</evidence>
<gene>
    <name evidence="1" type="ORF">SAMN02983003_1067</name>
</gene>
<sequence length="254" mass="25705">MTAFLAGNTKTYIGGAMAPAVYDDLLASAFNSQSWTEIKGVESIGAFGETSEVVAANAIGQKRPLKLSGQEDPGTIEVVLNFNSSDAGQLALMAARKAKENRAFRVVMDDAPAGGTPSERLFVALVTAAPEQLDTVNAVTKVNAALAINSNVVKVAAAGAGTAPVNTVLPAISGTAETGETLTATSGTWTGSPTPSYGYQWFSGGESIPGATASTYEIEASDEGNTITVLVTATNVNGVAYAMSAATATVTDGA</sequence>
<dbReference type="Gene3D" id="4.10.410.40">
    <property type="match status" value="1"/>
</dbReference>
<name>A0A1K2HUZ3_9HYPH</name>
<dbReference type="STRING" id="665118.SAMN02983003_1067"/>
<reference evidence="1 2" key="1">
    <citation type="submission" date="2016-11" db="EMBL/GenBank/DDBJ databases">
        <authorList>
            <person name="Jaros S."/>
            <person name="Januszkiewicz K."/>
            <person name="Wedrychowicz H."/>
        </authorList>
    </citation>
    <scope>NUCLEOTIDE SEQUENCE [LARGE SCALE GENOMIC DNA]</scope>
    <source>
        <strain evidence="1 2">ATCC 23634</strain>
    </source>
</reference>
<dbReference type="Proteomes" id="UP000183447">
    <property type="component" value="Unassembled WGS sequence"/>
</dbReference>
<accession>A0A1K2HUZ3</accession>
<dbReference type="RefSeq" id="WP_072339646.1">
    <property type="nucleotide sequence ID" value="NZ_FPKU01000001.1"/>
</dbReference>